<feature type="domain" description="MOFRL-associated" evidence="11">
    <location>
        <begin position="28"/>
        <end position="265"/>
    </location>
</feature>
<dbReference type="SUPFAM" id="SSF82544">
    <property type="entry name" value="GckA/TtuD-like"/>
    <property type="match status" value="1"/>
</dbReference>
<dbReference type="PANTHER" id="PTHR12227:SF0">
    <property type="entry name" value="GLYCERATE KINASE"/>
    <property type="match status" value="1"/>
</dbReference>
<sequence length="466" mass="49900">MFLAEKPADILVSAREDTDFARVTAVTLAIEGIRAADPVKAVKGYVEISGNEILLRDGARIPLRGQIVVVGAGKATGGMAKAVEELFGDRISRGVIAVPEPLAEVYSREFRRVEVVPSTHPRTSEKSLEAGRRVLEAVKGLSEEDLVIALFSGGGSALLEYPVEGVGIEEIAETSILLMKAGADIFELNTVRKHLSRIKGGWLARHLQPAACLTLMISDVVGDRMDTIASGPTVPDPTTFEDALNVISKYGLRDSVPRSVIEYLEAGKEGKAPETPKPGDPIFSRVYNRIVASNRISLEAMAEKARSMGYNVLILTSMLEGEAREVGKVVASIAKEIRSSGRPLPPPAVVLLGGETTVTVRGSGVGGRNQELALSAAISIRGWDRVAILSLGSDGRDGPTDVAGAVVDGYTYEKALSMGLRPEEFLERNDSYNFFKQVGGHVTTGYTGTNVNDFVIVVVEKEKAWD</sequence>
<reference evidence="12" key="1">
    <citation type="journal article" date="2020" name="mSystems">
        <title>Genome- and Community-Level Interaction Insights into Carbon Utilization and Element Cycling Functions of Hydrothermarchaeota in Hydrothermal Sediment.</title>
        <authorList>
            <person name="Zhou Z."/>
            <person name="Liu Y."/>
            <person name="Xu W."/>
            <person name="Pan J."/>
            <person name="Luo Z.H."/>
            <person name="Li M."/>
        </authorList>
    </citation>
    <scope>NUCLEOTIDE SEQUENCE [LARGE SCALE GENOMIC DNA]</scope>
    <source>
        <strain evidence="12">SpSt-25</strain>
    </source>
</reference>
<keyword evidence="7" id="KW-0067">ATP-binding</keyword>
<organism evidence="12">
    <name type="scientific">Thermofilum pendens</name>
    <dbReference type="NCBI Taxonomy" id="2269"/>
    <lineage>
        <taxon>Archaea</taxon>
        <taxon>Thermoproteota</taxon>
        <taxon>Thermoprotei</taxon>
        <taxon>Thermofilales</taxon>
        <taxon>Thermofilaceae</taxon>
        <taxon>Thermofilum</taxon>
    </lineage>
</organism>
<dbReference type="FunFam" id="3.40.50.10180:FF:000001">
    <property type="entry name" value="Glycerate kinase"/>
    <property type="match status" value="1"/>
</dbReference>
<comment type="caution">
    <text evidence="12">The sequence shown here is derived from an EMBL/GenBank/DDBJ whole genome shotgun (WGS) entry which is preliminary data.</text>
</comment>
<evidence type="ECO:0000259" key="11">
    <source>
        <dbReference type="Pfam" id="PF13660"/>
    </source>
</evidence>
<dbReference type="EMBL" id="DSKP01000099">
    <property type="protein sequence ID" value="HEB48719.1"/>
    <property type="molecule type" value="Genomic_DNA"/>
</dbReference>
<dbReference type="AlphaFoldDB" id="A0A7C1T5R4"/>
<comment type="catalytic activity">
    <reaction evidence="8">
        <text>(R)-glycerate + ATP = (2R)-2-phosphoglycerate + ADP + H(+)</text>
        <dbReference type="Rhea" id="RHEA:27377"/>
        <dbReference type="ChEBI" id="CHEBI:15378"/>
        <dbReference type="ChEBI" id="CHEBI:16659"/>
        <dbReference type="ChEBI" id="CHEBI:30616"/>
        <dbReference type="ChEBI" id="CHEBI:58289"/>
        <dbReference type="ChEBI" id="CHEBI:456216"/>
        <dbReference type="EC" id="2.7.1.165"/>
    </reaction>
</comment>
<dbReference type="Pfam" id="PF13660">
    <property type="entry name" value="DUF4147"/>
    <property type="match status" value="1"/>
</dbReference>
<dbReference type="GO" id="GO:0043798">
    <property type="term" value="F:glycerate 2-kinase activity"/>
    <property type="evidence" value="ECO:0007669"/>
    <property type="project" value="UniProtKB-EC"/>
</dbReference>
<dbReference type="GO" id="GO:0005737">
    <property type="term" value="C:cytoplasm"/>
    <property type="evidence" value="ECO:0007669"/>
    <property type="project" value="TreeGrafter"/>
</dbReference>
<dbReference type="Gene3D" id="3.40.1480.10">
    <property type="entry name" value="MOFRL domain"/>
    <property type="match status" value="1"/>
</dbReference>
<dbReference type="InterPro" id="IPR038614">
    <property type="entry name" value="GK_N_sf"/>
</dbReference>
<feature type="domain" description="MOFRL" evidence="10">
    <location>
        <begin position="349"/>
        <end position="453"/>
    </location>
</feature>
<dbReference type="GO" id="GO:0005524">
    <property type="term" value="F:ATP binding"/>
    <property type="evidence" value="ECO:0007669"/>
    <property type="project" value="UniProtKB-KW"/>
</dbReference>
<dbReference type="Pfam" id="PF05161">
    <property type="entry name" value="MOFRL"/>
    <property type="match status" value="1"/>
</dbReference>
<evidence type="ECO:0000259" key="10">
    <source>
        <dbReference type="Pfam" id="PF05161"/>
    </source>
</evidence>
<dbReference type="InterPro" id="IPR007835">
    <property type="entry name" value="MOFRL"/>
</dbReference>
<keyword evidence="5" id="KW-0547">Nucleotide-binding</keyword>
<evidence type="ECO:0000256" key="5">
    <source>
        <dbReference type="ARBA" id="ARBA00022741"/>
    </source>
</evidence>
<dbReference type="InterPro" id="IPR037035">
    <property type="entry name" value="GK-like_C_sf"/>
</dbReference>
<evidence type="ECO:0000256" key="7">
    <source>
        <dbReference type="ARBA" id="ARBA00022840"/>
    </source>
</evidence>
<dbReference type="InterPro" id="IPR039760">
    <property type="entry name" value="MOFRL_protein"/>
</dbReference>
<keyword evidence="4" id="KW-0808">Transferase</keyword>
<dbReference type="EC" id="2.7.1.165" evidence="9"/>
<evidence type="ECO:0000256" key="4">
    <source>
        <dbReference type="ARBA" id="ARBA00022679"/>
    </source>
</evidence>
<dbReference type="Gene3D" id="3.40.50.10180">
    <property type="entry name" value="Glycerate kinase, MOFRL-like N-terminal domain"/>
    <property type="match status" value="1"/>
</dbReference>
<dbReference type="InterPro" id="IPR025286">
    <property type="entry name" value="MOFRL_assoc_dom"/>
</dbReference>
<evidence type="ECO:0000256" key="1">
    <source>
        <dbReference type="ARBA" id="ARBA00001946"/>
    </source>
</evidence>
<comment type="subunit">
    <text evidence="3">Homodimer.</text>
</comment>
<dbReference type="PANTHER" id="PTHR12227">
    <property type="entry name" value="GLYCERATE KINASE"/>
    <property type="match status" value="1"/>
</dbReference>
<evidence type="ECO:0000256" key="8">
    <source>
        <dbReference type="ARBA" id="ARBA00051351"/>
    </source>
</evidence>
<comment type="cofactor">
    <cofactor evidence="1">
        <name>Mg(2+)</name>
        <dbReference type="ChEBI" id="CHEBI:18420"/>
    </cofactor>
</comment>
<evidence type="ECO:0000256" key="3">
    <source>
        <dbReference type="ARBA" id="ARBA00011738"/>
    </source>
</evidence>
<protein>
    <recommendedName>
        <fullName evidence="9">glycerate 2-kinase</fullName>
        <ecNumber evidence="9">2.7.1.165</ecNumber>
    </recommendedName>
</protein>
<dbReference type="FunFam" id="3.40.1480.10:FF:000003">
    <property type="entry name" value="D-glycerate 2-kinase"/>
    <property type="match status" value="1"/>
</dbReference>
<evidence type="ECO:0000256" key="6">
    <source>
        <dbReference type="ARBA" id="ARBA00022777"/>
    </source>
</evidence>
<evidence type="ECO:0000256" key="2">
    <source>
        <dbReference type="ARBA" id="ARBA00006284"/>
    </source>
</evidence>
<proteinExistence type="inferred from homology"/>
<evidence type="ECO:0000256" key="9">
    <source>
        <dbReference type="ARBA" id="ARBA00066758"/>
    </source>
</evidence>
<comment type="similarity">
    <text evidence="2">Belongs to the glycerate kinase type-1 family.</text>
</comment>
<gene>
    <name evidence="12" type="ORF">ENP77_02865</name>
</gene>
<accession>A0A7C1T5R4</accession>
<keyword evidence="6 12" id="KW-0418">Kinase</keyword>
<dbReference type="GO" id="GO:0008887">
    <property type="term" value="F:glycerate kinase activity"/>
    <property type="evidence" value="ECO:0007669"/>
    <property type="project" value="InterPro"/>
</dbReference>
<evidence type="ECO:0000313" key="12">
    <source>
        <dbReference type="EMBL" id="HEB48719.1"/>
    </source>
</evidence>
<name>A0A7C1T5R4_THEPE</name>